<dbReference type="SUPFAM" id="SSF82657">
    <property type="entry name" value="BolA-like"/>
    <property type="match status" value="1"/>
</dbReference>
<dbReference type="Gene3D" id="3.30.300.90">
    <property type="entry name" value="BolA-like"/>
    <property type="match status" value="1"/>
</dbReference>
<dbReference type="InterPro" id="IPR036065">
    <property type="entry name" value="BolA-like_sf"/>
</dbReference>
<evidence type="ECO:0000313" key="1">
    <source>
        <dbReference type="EMBL" id="KAF8438609.1"/>
    </source>
</evidence>
<organism evidence="1 2">
    <name type="scientific">Boletus edulis BED1</name>
    <dbReference type="NCBI Taxonomy" id="1328754"/>
    <lineage>
        <taxon>Eukaryota</taxon>
        <taxon>Fungi</taxon>
        <taxon>Dikarya</taxon>
        <taxon>Basidiomycota</taxon>
        <taxon>Agaricomycotina</taxon>
        <taxon>Agaricomycetes</taxon>
        <taxon>Agaricomycetidae</taxon>
        <taxon>Boletales</taxon>
        <taxon>Boletineae</taxon>
        <taxon>Boletaceae</taxon>
        <taxon>Boletoideae</taxon>
        <taxon>Boletus</taxon>
    </lineage>
</organism>
<proteinExistence type="predicted"/>
<evidence type="ECO:0000313" key="2">
    <source>
        <dbReference type="Proteomes" id="UP001194468"/>
    </source>
</evidence>
<sequence>MDVEEVIVLDREALELHRRTSQPVSVVEQHCVCLSTRYKQLGVMEDLDEAIAHARQSLDLRPKGHPHRFMSLISLAVCIYTRYMRLGKEMPVKVEELEQAIRDAFPVSHLKIEDKSSGCGENYSIFLVSEYGPKPNDELILGYGFSLPDNPDDTMTLQIGGSATSQKWVVGRNSHNVESLWSDIRNMIANGESDYEFEDDLETAAVLTDIVQAKLDGIKTVADVRQNDVIRPTVRAMLGHYIAGQREILESILEFLNEKRGAAIDAAREQGIDLVFDEDDDS</sequence>
<comment type="caution">
    <text evidence="1">The sequence shown here is derived from an EMBL/GenBank/DDBJ whole genome shotgun (WGS) entry which is preliminary data.</text>
</comment>
<protein>
    <submittedName>
        <fullName evidence="1">Uncharacterized protein</fullName>
    </submittedName>
</protein>
<reference evidence="1" key="1">
    <citation type="submission" date="2019-10" db="EMBL/GenBank/DDBJ databases">
        <authorList>
            <consortium name="DOE Joint Genome Institute"/>
            <person name="Kuo A."/>
            <person name="Miyauchi S."/>
            <person name="Kiss E."/>
            <person name="Drula E."/>
            <person name="Kohler A."/>
            <person name="Sanchez-Garcia M."/>
            <person name="Andreopoulos B."/>
            <person name="Barry K.W."/>
            <person name="Bonito G."/>
            <person name="Buee M."/>
            <person name="Carver A."/>
            <person name="Chen C."/>
            <person name="Cichocki N."/>
            <person name="Clum A."/>
            <person name="Culley D."/>
            <person name="Crous P.W."/>
            <person name="Fauchery L."/>
            <person name="Girlanda M."/>
            <person name="Hayes R."/>
            <person name="Keri Z."/>
            <person name="LaButti K."/>
            <person name="Lipzen A."/>
            <person name="Lombard V."/>
            <person name="Magnuson J."/>
            <person name="Maillard F."/>
            <person name="Morin E."/>
            <person name="Murat C."/>
            <person name="Nolan M."/>
            <person name="Ohm R."/>
            <person name="Pangilinan J."/>
            <person name="Pereira M."/>
            <person name="Perotto S."/>
            <person name="Peter M."/>
            <person name="Riley R."/>
            <person name="Sitrit Y."/>
            <person name="Stielow B."/>
            <person name="Szollosi G."/>
            <person name="Zifcakova L."/>
            <person name="Stursova M."/>
            <person name="Spatafora J.W."/>
            <person name="Tedersoo L."/>
            <person name="Vaario L.-M."/>
            <person name="Yamada A."/>
            <person name="Yan M."/>
            <person name="Wang P."/>
            <person name="Xu J."/>
            <person name="Bruns T."/>
            <person name="Baldrian P."/>
            <person name="Vilgalys R."/>
            <person name="Henrissat B."/>
            <person name="Grigoriev I.V."/>
            <person name="Hibbett D."/>
            <person name="Nagy L.G."/>
            <person name="Martin F.M."/>
        </authorList>
    </citation>
    <scope>NUCLEOTIDE SEQUENCE</scope>
    <source>
        <strain evidence="1">BED1</strain>
    </source>
</reference>
<dbReference type="Proteomes" id="UP001194468">
    <property type="component" value="Unassembled WGS sequence"/>
</dbReference>
<reference evidence="1" key="2">
    <citation type="journal article" date="2020" name="Nat. Commun.">
        <title>Large-scale genome sequencing of mycorrhizal fungi provides insights into the early evolution of symbiotic traits.</title>
        <authorList>
            <person name="Miyauchi S."/>
            <person name="Kiss E."/>
            <person name="Kuo A."/>
            <person name="Drula E."/>
            <person name="Kohler A."/>
            <person name="Sanchez-Garcia M."/>
            <person name="Morin E."/>
            <person name="Andreopoulos B."/>
            <person name="Barry K.W."/>
            <person name="Bonito G."/>
            <person name="Buee M."/>
            <person name="Carver A."/>
            <person name="Chen C."/>
            <person name="Cichocki N."/>
            <person name="Clum A."/>
            <person name="Culley D."/>
            <person name="Crous P.W."/>
            <person name="Fauchery L."/>
            <person name="Girlanda M."/>
            <person name="Hayes R.D."/>
            <person name="Keri Z."/>
            <person name="LaButti K."/>
            <person name="Lipzen A."/>
            <person name="Lombard V."/>
            <person name="Magnuson J."/>
            <person name="Maillard F."/>
            <person name="Murat C."/>
            <person name="Nolan M."/>
            <person name="Ohm R.A."/>
            <person name="Pangilinan J."/>
            <person name="Pereira M.F."/>
            <person name="Perotto S."/>
            <person name="Peter M."/>
            <person name="Pfister S."/>
            <person name="Riley R."/>
            <person name="Sitrit Y."/>
            <person name="Stielow J.B."/>
            <person name="Szollosi G."/>
            <person name="Zifcakova L."/>
            <person name="Stursova M."/>
            <person name="Spatafora J.W."/>
            <person name="Tedersoo L."/>
            <person name="Vaario L.M."/>
            <person name="Yamada A."/>
            <person name="Yan M."/>
            <person name="Wang P."/>
            <person name="Xu J."/>
            <person name="Bruns T."/>
            <person name="Baldrian P."/>
            <person name="Vilgalys R."/>
            <person name="Dunand C."/>
            <person name="Henrissat B."/>
            <person name="Grigoriev I.V."/>
            <person name="Hibbett D."/>
            <person name="Nagy L.G."/>
            <person name="Martin F.M."/>
        </authorList>
    </citation>
    <scope>NUCLEOTIDE SEQUENCE</scope>
    <source>
        <strain evidence="1">BED1</strain>
    </source>
</reference>
<accession>A0AAD4GDB2</accession>
<gene>
    <name evidence="1" type="ORF">L210DRAFT_3504968</name>
</gene>
<dbReference type="AlphaFoldDB" id="A0AAD4GDB2"/>
<dbReference type="EMBL" id="WHUW01000016">
    <property type="protein sequence ID" value="KAF8438609.1"/>
    <property type="molecule type" value="Genomic_DNA"/>
</dbReference>
<keyword evidence="2" id="KW-1185">Reference proteome</keyword>
<name>A0AAD4GDB2_BOLED</name>